<organism evidence="1 2">
    <name type="scientific">Paenalcaligenes hominis</name>
    <dbReference type="NCBI Taxonomy" id="643674"/>
    <lineage>
        <taxon>Bacteria</taxon>
        <taxon>Pseudomonadati</taxon>
        <taxon>Pseudomonadota</taxon>
        <taxon>Betaproteobacteria</taxon>
        <taxon>Burkholderiales</taxon>
        <taxon>Alcaligenaceae</taxon>
        <taxon>Paenalcaligenes</taxon>
    </lineage>
</organism>
<evidence type="ECO:0000313" key="2">
    <source>
        <dbReference type="Proteomes" id="UP000189369"/>
    </source>
</evidence>
<accession>A0A1U9JXN4</accession>
<dbReference type="AlphaFoldDB" id="A0A1U9JXN4"/>
<dbReference type="KEGG" id="phn:PAEH1_01375"/>
<gene>
    <name evidence="1" type="ORF">PAEH1_01375</name>
</gene>
<dbReference type="STRING" id="643674.PAEH1_01375"/>
<dbReference type="Gene3D" id="1.10.3600.10">
    <property type="entry name" value="Putative bacterial toxin ydaT"/>
    <property type="match status" value="1"/>
</dbReference>
<protein>
    <recommendedName>
        <fullName evidence="3">Bacterial toxin YdaT domain-containing protein</fullName>
    </recommendedName>
</protein>
<dbReference type="EMBL" id="CP019697">
    <property type="protein sequence ID" value="AQS50532.1"/>
    <property type="molecule type" value="Genomic_DNA"/>
</dbReference>
<dbReference type="OrthoDB" id="8595864at2"/>
<dbReference type="InterPro" id="IPR037042">
    <property type="entry name" value="YdaT-like_sf"/>
</dbReference>
<evidence type="ECO:0008006" key="3">
    <source>
        <dbReference type="Google" id="ProtNLM"/>
    </source>
</evidence>
<name>A0A1U9JXN4_9BURK</name>
<reference evidence="1 2" key="1">
    <citation type="submission" date="2017-01" db="EMBL/GenBank/DDBJ databases">
        <title>Complete Genome Sequence of Paenalcaligenes hominis, Isolated from a paraplegic Patient with neurogenic bladder.</title>
        <authorList>
            <person name="Mukhopadhyay R."/>
            <person name="Joaquin J."/>
            <person name="Hogue R."/>
            <person name="Kilaru A."/>
            <person name="Jospin G."/>
            <person name="Mars K."/>
            <person name="Eisen J.A."/>
            <person name="Chaturvedi V."/>
        </authorList>
    </citation>
    <scope>NUCLEOTIDE SEQUENCE [LARGE SCALE GENOMIC DNA]</scope>
    <source>
        <strain evidence="1 2">15S00501</strain>
    </source>
</reference>
<evidence type="ECO:0000313" key="1">
    <source>
        <dbReference type="EMBL" id="AQS50532.1"/>
    </source>
</evidence>
<sequence length="192" mass="21556">MRNESHKTKLATLMHIVDQWKVRVGSREAVALAIVETHREHGLEEVTGIRFESNGDPFTLAKNAADRIFRWLDDKTKETNFMPANFEQSVLAAMPEDLRYAYMCELMRPLGYSPRKFIYCIGDNFDAVERVKAINKEGAEALQAVITLSANMTKEAMFVAHKELSESIGTQRAARAALEGLMAEKGVEVPHG</sequence>
<dbReference type="Proteomes" id="UP000189369">
    <property type="component" value="Chromosome"/>
</dbReference>
<proteinExistence type="predicted"/>